<keyword evidence="4" id="KW-1185">Reference proteome</keyword>
<proteinExistence type="predicted"/>
<dbReference type="RefSeq" id="WP_249299011.1">
    <property type="nucleotide sequence ID" value="NZ_JACRSP010000001.1"/>
</dbReference>
<dbReference type="PIRSF" id="PIRSF002849">
    <property type="entry name" value="AAA_ATPase_chaperone_MoxR_prd"/>
    <property type="match status" value="1"/>
</dbReference>
<dbReference type="Pfam" id="PF07726">
    <property type="entry name" value="AAA_3"/>
    <property type="match status" value="1"/>
</dbReference>
<accession>A0A926DB94</accession>
<dbReference type="Proteomes" id="UP000620366">
    <property type="component" value="Unassembled WGS sequence"/>
</dbReference>
<gene>
    <name evidence="3" type="ORF">H8695_01355</name>
</gene>
<dbReference type="PANTHER" id="PTHR42759">
    <property type="entry name" value="MOXR FAMILY PROTEIN"/>
    <property type="match status" value="1"/>
</dbReference>
<evidence type="ECO:0000313" key="3">
    <source>
        <dbReference type="EMBL" id="MBC8535343.1"/>
    </source>
</evidence>
<comment type="caution">
    <text evidence="3">The sequence shown here is derived from an EMBL/GenBank/DDBJ whole genome shotgun (WGS) entry which is preliminary data.</text>
</comment>
<name>A0A926DB94_9FIRM</name>
<dbReference type="EMBL" id="JACRSP010000001">
    <property type="protein sequence ID" value="MBC8535343.1"/>
    <property type="molecule type" value="Genomic_DNA"/>
</dbReference>
<dbReference type="InterPro" id="IPR027417">
    <property type="entry name" value="P-loop_NTPase"/>
</dbReference>
<dbReference type="CDD" id="cd00009">
    <property type="entry name" value="AAA"/>
    <property type="match status" value="1"/>
</dbReference>
<dbReference type="Gene3D" id="3.40.50.300">
    <property type="entry name" value="P-loop containing nucleotide triphosphate hydrolases"/>
    <property type="match status" value="1"/>
</dbReference>
<evidence type="ECO:0000313" key="4">
    <source>
        <dbReference type="Proteomes" id="UP000620366"/>
    </source>
</evidence>
<evidence type="ECO:0000259" key="2">
    <source>
        <dbReference type="Pfam" id="PF17863"/>
    </source>
</evidence>
<dbReference type="Gene3D" id="1.10.8.80">
    <property type="entry name" value="Magnesium chelatase subunit I, C-Terminal domain"/>
    <property type="match status" value="1"/>
</dbReference>
<dbReference type="InterPro" id="IPR050764">
    <property type="entry name" value="CbbQ/NirQ/NorQ/GpvN"/>
</dbReference>
<feature type="domain" description="ChlI/MoxR AAA lid" evidence="2">
    <location>
        <begin position="230"/>
        <end position="302"/>
    </location>
</feature>
<dbReference type="PANTHER" id="PTHR42759:SF5">
    <property type="entry name" value="METHANOL DEHYDROGENASE REGULATOR"/>
    <property type="match status" value="1"/>
</dbReference>
<dbReference type="Pfam" id="PF17863">
    <property type="entry name" value="AAA_lid_2"/>
    <property type="match status" value="1"/>
</dbReference>
<dbReference type="AlphaFoldDB" id="A0A926DB94"/>
<dbReference type="GO" id="GO:0016887">
    <property type="term" value="F:ATP hydrolysis activity"/>
    <property type="evidence" value="ECO:0007669"/>
    <property type="project" value="InterPro"/>
</dbReference>
<organism evidence="3 4">
    <name type="scientific">Feifania hominis</name>
    <dbReference type="NCBI Taxonomy" id="2763660"/>
    <lineage>
        <taxon>Bacteria</taxon>
        <taxon>Bacillati</taxon>
        <taxon>Bacillota</taxon>
        <taxon>Clostridia</taxon>
        <taxon>Eubacteriales</taxon>
        <taxon>Feifaniaceae</taxon>
        <taxon>Feifania</taxon>
    </lineage>
</organism>
<dbReference type="GO" id="GO:0005524">
    <property type="term" value="F:ATP binding"/>
    <property type="evidence" value="ECO:0007669"/>
    <property type="project" value="InterPro"/>
</dbReference>
<protein>
    <submittedName>
        <fullName evidence="3">MoxR family ATPase</fullName>
    </submittedName>
</protein>
<evidence type="ECO:0000259" key="1">
    <source>
        <dbReference type="Pfam" id="PF07726"/>
    </source>
</evidence>
<feature type="domain" description="ATPase AAA-3" evidence="1">
    <location>
        <begin position="37"/>
        <end position="167"/>
    </location>
</feature>
<dbReference type="SUPFAM" id="SSF52540">
    <property type="entry name" value="P-loop containing nucleoside triphosphate hydrolases"/>
    <property type="match status" value="1"/>
</dbReference>
<reference evidence="3" key="1">
    <citation type="submission" date="2020-08" db="EMBL/GenBank/DDBJ databases">
        <title>Genome public.</title>
        <authorList>
            <person name="Liu C."/>
            <person name="Sun Q."/>
        </authorList>
    </citation>
    <scope>NUCLEOTIDE SEQUENCE</scope>
    <source>
        <strain evidence="3">BX7</strain>
    </source>
</reference>
<dbReference type="InterPro" id="IPR011703">
    <property type="entry name" value="ATPase_AAA-3"/>
</dbReference>
<sequence>MSEMQQIADVVAEVKKAVVGKDTVLEKVLLAVLAGGHVLLEDIPGVGKTTMALAFSRALGLRYSRVQFTPDVMPSDITGFSVFNRETGHMDYQPGAVFCNLFLADELNRATSRTQSALLEAMEEGQVTVDGKTHPIPQPFLVIATQNPTGASGTQLLPDSQMDRFMLRLSIGYPAPEDELELLRRSGTSRPLDQVKQVLGESQLCALKQAVGRVHICDEVLAYVIRLVCATRSHPLILQGASPRATLALATVSRARALSCGRDYVIPEDVASLFEDAVAHRLLLSPEPGQARADSSAPVREILRSVKPPRIR</sequence>
<dbReference type="InterPro" id="IPR041628">
    <property type="entry name" value="ChlI/MoxR_AAA_lid"/>
</dbReference>